<sequence length="185" mass="20718">MDLASIAQVVSAVGTVGLTVLFGFQLRVFYRQVLVNRDTLKEMREARLSHERPQVVVTAEYRHGTLVEVVISNIGRGDAKDITFEFSAPMESSVSYRRDSEVIPLSELPHFKEGLSYLAPGAEITTVWDYHANLVPLLREMELHEGIMVTSRYESLTGEPYETLWTINPLLLPGGLYATETGTTE</sequence>
<evidence type="ECO:0000313" key="2">
    <source>
        <dbReference type="EMBL" id="CAA9458730.1"/>
    </source>
</evidence>
<dbReference type="EMBL" id="CADCVF010000042">
    <property type="protein sequence ID" value="CAA9458730.1"/>
    <property type="molecule type" value="Genomic_DNA"/>
</dbReference>
<protein>
    <submittedName>
        <fullName evidence="2">Uncharacterized protein</fullName>
    </submittedName>
</protein>
<dbReference type="AlphaFoldDB" id="A0A6J4R4F7"/>
<keyword evidence="1" id="KW-1133">Transmembrane helix</keyword>
<name>A0A6J4R4F7_9ACTN</name>
<keyword evidence="1" id="KW-0472">Membrane</keyword>
<gene>
    <name evidence="2" type="ORF">AVDCRST_MAG58-2004</name>
</gene>
<keyword evidence="1" id="KW-0812">Transmembrane</keyword>
<proteinExistence type="predicted"/>
<evidence type="ECO:0000256" key="1">
    <source>
        <dbReference type="SAM" id="Phobius"/>
    </source>
</evidence>
<feature type="transmembrane region" description="Helical" evidence="1">
    <location>
        <begin position="6"/>
        <end position="30"/>
    </location>
</feature>
<organism evidence="2">
    <name type="scientific">uncultured Rubrobacteraceae bacterium</name>
    <dbReference type="NCBI Taxonomy" id="349277"/>
    <lineage>
        <taxon>Bacteria</taxon>
        <taxon>Bacillati</taxon>
        <taxon>Actinomycetota</taxon>
        <taxon>Rubrobacteria</taxon>
        <taxon>Rubrobacterales</taxon>
        <taxon>Rubrobacteraceae</taxon>
        <taxon>environmental samples</taxon>
    </lineage>
</organism>
<reference evidence="2" key="1">
    <citation type="submission" date="2020-02" db="EMBL/GenBank/DDBJ databases">
        <authorList>
            <person name="Meier V. D."/>
        </authorList>
    </citation>
    <scope>NUCLEOTIDE SEQUENCE</scope>
    <source>
        <strain evidence="2">AVDCRST_MAG58</strain>
    </source>
</reference>
<accession>A0A6J4R4F7</accession>